<keyword evidence="1" id="KW-0732">Signal</keyword>
<keyword evidence="3" id="KW-1185">Reference proteome</keyword>
<gene>
    <name evidence="2" type="ORF">C8D94_1011209</name>
</gene>
<dbReference type="AlphaFoldDB" id="A0A370QLT4"/>
<organism evidence="2 3">
    <name type="scientific">Marinirhabdus gelatinilytica</name>
    <dbReference type="NCBI Taxonomy" id="1703343"/>
    <lineage>
        <taxon>Bacteria</taxon>
        <taxon>Pseudomonadati</taxon>
        <taxon>Bacteroidota</taxon>
        <taxon>Flavobacteriia</taxon>
        <taxon>Flavobacteriales</taxon>
        <taxon>Flavobacteriaceae</taxon>
    </lineage>
</organism>
<dbReference type="RefSeq" id="WP_115122942.1">
    <property type="nucleotide sequence ID" value="NZ_QRAO01000001.1"/>
</dbReference>
<name>A0A370QLT4_9FLAO</name>
<evidence type="ECO:0000313" key="2">
    <source>
        <dbReference type="EMBL" id="RDK89323.1"/>
    </source>
</evidence>
<reference evidence="2 3" key="1">
    <citation type="submission" date="2018-07" db="EMBL/GenBank/DDBJ databases">
        <title>Genomic Encyclopedia of Type Strains, Phase IV (KMG-IV): sequencing the most valuable type-strain genomes for metagenomic binning, comparative biology and taxonomic classification.</title>
        <authorList>
            <person name="Goeker M."/>
        </authorList>
    </citation>
    <scope>NUCLEOTIDE SEQUENCE [LARGE SCALE GENOMIC DNA]</scope>
    <source>
        <strain evidence="2 3">DSM 101478</strain>
    </source>
</reference>
<dbReference type="Proteomes" id="UP000255317">
    <property type="component" value="Unassembled WGS sequence"/>
</dbReference>
<comment type="caution">
    <text evidence="2">The sequence shown here is derived from an EMBL/GenBank/DDBJ whole genome shotgun (WGS) entry which is preliminary data.</text>
</comment>
<feature type="signal peptide" evidence="1">
    <location>
        <begin position="1"/>
        <end position="19"/>
    </location>
</feature>
<feature type="chain" id="PRO_5016812513" evidence="1">
    <location>
        <begin position="20"/>
        <end position="163"/>
    </location>
</feature>
<accession>A0A370QLT4</accession>
<evidence type="ECO:0000313" key="3">
    <source>
        <dbReference type="Proteomes" id="UP000255317"/>
    </source>
</evidence>
<sequence length="163" mass="18172">MKQLSYLFLLLLCVGCANVSEEKATVSSDMVEMEATEATSSTVIEEAFPYAIIAEQKLQEYFDLLALQNKHPEMGTVISKQLEGITSDSIVLPRGQDSIDVKNLSPMGSLQQLNDTVMEQRFTYTIASRTLFKTDTIIARIITKPIVIDGMATQETKVVFRKN</sequence>
<dbReference type="OrthoDB" id="1189211at2"/>
<evidence type="ECO:0000256" key="1">
    <source>
        <dbReference type="SAM" id="SignalP"/>
    </source>
</evidence>
<dbReference type="EMBL" id="QRAO01000001">
    <property type="protein sequence ID" value="RDK89323.1"/>
    <property type="molecule type" value="Genomic_DNA"/>
</dbReference>
<protein>
    <submittedName>
        <fullName evidence="2">Uncharacterized protein</fullName>
    </submittedName>
</protein>
<proteinExistence type="predicted"/>